<evidence type="ECO:0008006" key="5">
    <source>
        <dbReference type="Google" id="ProtNLM"/>
    </source>
</evidence>
<feature type="signal peptide" evidence="2">
    <location>
        <begin position="1"/>
        <end position="21"/>
    </location>
</feature>
<dbReference type="AlphaFoldDB" id="A0A6C2TYR0"/>
<evidence type="ECO:0000313" key="4">
    <source>
        <dbReference type="Proteomes" id="UP000366872"/>
    </source>
</evidence>
<dbReference type="RefSeq" id="WP_136078242.1">
    <property type="nucleotide sequence ID" value="NZ_CAAHFG010000001.1"/>
</dbReference>
<organism evidence="3 4">
    <name type="scientific">Pontiella desulfatans</name>
    <dbReference type="NCBI Taxonomy" id="2750659"/>
    <lineage>
        <taxon>Bacteria</taxon>
        <taxon>Pseudomonadati</taxon>
        <taxon>Kiritimatiellota</taxon>
        <taxon>Kiritimatiellia</taxon>
        <taxon>Kiritimatiellales</taxon>
        <taxon>Pontiellaceae</taxon>
        <taxon>Pontiella</taxon>
    </lineage>
</organism>
<accession>A0A6C2TYR0</accession>
<keyword evidence="2" id="KW-0732">Signal</keyword>
<dbReference type="EMBL" id="CAAHFG010000001">
    <property type="protein sequence ID" value="VGO12594.1"/>
    <property type="molecule type" value="Genomic_DNA"/>
</dbReference>
<keyword evidence="1" id="KW-1133">Transmembrane helix</keyword>
<evidence type="ECO:0000313" key="3">
    <source>
        <dbReference type="EMBL" id="VGO12594.1"/>
    </source>
</evidence>
<evidence type="ECO:0000256" key="2">
    <source>
        <dbReference type="SAM" id="SignalP"/>
    </source>
</evidence>
<reference evidence="3 4" key="1">
    <citation type="submission" date="2019-04" db="EMBL/GenBank/DDBJ databases">
        <authorList>
            <person name="Van Vliet M D."/>
        </authorList>
    </citation>
    <scope>NUCLEOTIDE SEQUENCE [LARGE SCALE GENOMIC DNA]</scope>
    <source>
        <strain evidence="3 4">F1</strain>
    </source>
</reference>
<evidence type="ECO:0000256" key="1">
    <source>
        <dbReference type="SAM" id="Phobius"/>
    </source>
</evidence>
<protein>
    <recommendedName>
        <fullName evidence="5">PEP-CTERM protein-sorting domain-containing protein</fullName>
    </recommendedName>
</protein>
<feature type="transmembrane region" description="Helical" evidence="1">
    <location>
        <begin position="230"/>
        <end position="249"/>
    </location>
</feature>
<keyword evidence="1" id="KW-0812">Transmembrane</keyword>
<keyword evidence="4" id="KW-1185">Reference proteome</keyword>
<gene>
    <name evidence="3" type="ORF">PDESU_01147</name>
</gene>
<proteinExistence type="predicted"/>
<keyword evidence="1" id="KW-0472">Membrane</keyword>
<name>A0A6C2TYR0_PONDE</name>
<sequence>MKKSVGMILVLGLAQVFAVQAAVVTFDESVLFSTWDGTKWTGGPTGAGPQTFDVLQDGITFRLEVDASADLGNSVFAQSLGVVGGIKGWELDQGSYAVNATDNETLSYSLSIVSGIENLDTLSFSGVNMRLFGTADKVEFSDQSANSIIHNGTGTAQGANVNTLISDFTGLSTLSKANLASWEMHVTALDADNDYSWWTGAEDNIVQSQNSTRTNVNSLMFEYTTIPEPATLGLIAMTGVGLIGIRRIMM</sequence>
<dbReference type="Proteomes" id="UP000366872">
    <property type="component" value="Unassembled WGS sequence"/>
</dbReference>
<feature type="chain" id="PRO_5025494103" description="PEP-CTERM protein-sorting domain-containing protein" evidence="2">
    <location>
        <begin position="22"/>
        <end position="250"/>
    </location>
</feature>